<gene>
    <name evidence="1" type="ORF">ARY78_07285</name>
</gene>
<evidence type="ECO:0000313" key="2">
    <source>
        <dbReference type="Proteomes" id="UP000365297"/>
    </source>
</evidence>
<accession>A0A9P1T968</accession>
<comment type="caution">
    <text evidence="1">The sequence shown here is derived from an EMBL/GenBank/DDBJ whole genome shotgun (WGS) entry which is preliminary data.</text>
</comment>
<dbReference type="Proteomes" id="UP000365297">
    <property type="component" value="Unassembled WGS sequence"/>
</dbReference>
<dbReference type="AlphaFoldDB" id="A0A9P1T968"/>
<organism evidence="1 2">
    <name type="scientific">Listeria monocytogenes</name>
    <dbReference type="NCBI Taxonomy" id="1639"/>
    <lineage>
        <taxon>Bacteria</taxon>
        <taxon>Bacillati</taxon>
        <taxon>Bacillota</taxon>
        <taxon>Bacilli</taxon>
        <taxon>Bacillales</taxon>
        <taxon>Listeriaceae</taxon>
        <taxon>Listeria</taxon>
    </lineage>
</organism>
<dbReference type="Pfam" id="PF04883">
    <property type="entry name" value="HK97-gp10_like"/>
    <property type="match status" value="1"/>
</dbReference>
<sequence>MGRTSVDAAKLKKKFNKMKDLGPVKKVVRVNTAELQQKAQYGAAVDSGNLKRSIMLQIENAGMTGRVESMAAYGAYVEYGTRFMYAQPYLVPAFLEQKSLFIKDLEALVK</sequence>
<dbReference type="EMBL" id="AAAIXK010000003">
    <property type="protein sequence ID" value="EAC5550226.1"/>
    <property type="molecule type" value="Genomic_DNA"/>
</dbReference>
<protein>
    <recommendedName>
        <fullName evidence="3">HK97 gp10 family phage protein</fullName>
    </recommendedName>
</protein>
<evidence type="ECO:0000313" key="1">
    <source>
        <dbReference type="EMBL" id="EAC5550226.1"/>
    </source>
</evidence>
<proteinExistence type="predicted"/>
<evidence type="ECO:0008006" key="3">
    <source>
        <dbReference type="Google" id="ProtNLM"/>
    </source>
</evidence>
<reference evidence="1 2" key="1">
    <citation type="submission" date="2018-06" db="EMBL/GenBank/DDBJ databases">
        <authorList>
            <consortium name="GenomeTrakr: Next Generation Sequencing Network for Food Pathogen Tracability"/>
        </authorList>
    </citation>
    <scope>NUCLEOTIDE SEQUENCE [LARGE SCALE GENOMIC DNA]</scope>
    <source>
        <strain evidence="1 2">FDA00007096</strain>
    </source>
</reference>
<name>A0A9P1T968_LISMN</name>
<dbReference type="NCBIfam" id="TIGR01725">
    <property type="entry name" value="phge_HK97_gp10"/>
    <property type="match status" value="1"/>
</dbReference>
<dbReference type="InterPro" id="IPR010064">
    <property type="entry name" value="HK97-gp10_tail"/>
</dbReference>